<proteinExistence type="predicted"/>
<evidence type="ECO:0000313" key="2">
    <source>
        <dbReference type="Proteomes" id="UP001642483"/>
    </source>
</evidence>
<gene>
    <name evidence="1" type="ORF">CVLEPA_LOCUS14890</name>
</gene>
<comment type="caution">
    <text evidence="1">The sequence shown here is derived from an EMBL/GenBank/DDBJ whole genome shotgun (WGS) entry which is preliminary data.</text>
</comment>
<dbReference type="EMBL" id="CAWYQH010000097">
    <property type="protein sequence ID" value="CAK8683867.1"/>
    <property type="molecule type" value="Genomic_DNA"/>
</dbReference>
<accession>A0ABP0FWB2</accession>
<reference evidence="1 2" key="1">
    <citation type="submission" date="2024-02" db="EMBL/GenBank/DDBJ databases">
        <authorList>
            <person name="Daric V."/>
            <person name="Darras S."/>
        </authorList>
    </citation>
    <scope>NUCLEOTIDE SEQUENCE [LARGE SCALE GENOMIC DNA]</scope>
</reference>
<keyword evidence="2" id="KW-1185">Reference proteome</keyword>
<protein>
    <submittedName>
        <fullName evidence="1">Uncharacterized protein</fullName>
    </submittedName>
</protein>
<sequence>MSVILTLEFTQTIDVDVDDGLLLFGMTWSEVKSRVYYSLATLLLIMTSDKIKAARANFPGQVSLIITCISPAANSRRCACLLRLSSVFELCFSRPVSELHAQHLSYQ</sequence>
<name>A0ABP0FWB2_CLALP</name>
<dbReference type="Proteomes" id="UP001642483">
    <property type="component" value="Unassembled WGS sequence"/>
</dbReference>
<organism evidence="1 2">
    <name type="scientific">Clavelina lepadiformis</name>
    <name type="common">Light-bulb sea squirt</name>
    <name type="synonym">Ascidia lepadiformis</name>
    <dbReference type="NCBI Taxonomy" id="159417"/>
    <lineage>
        <taxon>Eukaryota</taxon>
        <taxon>Metazoa</taxon>
        <taxon>Chordata</taxon>
        <taxon>Tunicata</taxon>
        <taxon>Ascidiacea</taxon>
        <taxon>Aplousobranchia</taxon>
        <taxon>Clavelinidae</taxon>
        <taxon>Clavelina</taxon>
    </lineage>
</organism>
<evidence type="ECO:0000313" key="1">
    <source>
        <dbReference type="EMBL" id="CAK8683867.1"/>
    </source>
</evidence>